<feature type="transmembrane region" description="Helical" evidence="12">
    <location>
        <begin position="391"/>
        <end position="418"/>
    </location>
</feature>
<sequence>MSISAPPSGATGIELQIGGMTCASCAMRIEKKLNKLEGVVATVNYATEKAKVSVPEGYDPALLIAEVEKTGYTAELPAPKTRKRDVAAAENGEDSAAPELASLRRRLIGSIILTVPVVAMAMIPALQFVYWQWASLALAAPVIVWAAWPFHKAAWMNLKHGTATMDTLISMGTSAAFLWSLYALFFGSAGTPGMTHGFEFSLAPSDGAANIYLEVGAGVTMFILAGRYFEKRSKKQAGAALRALLELGAKEVAVLRGGVETLVPVEDLSVGDEFIVRPGEKIATDGTVLSGTSAIDASMLTGEAVPVEVAEGDLVTGATTNVGGRLVVRATRVGADTQLSQMAKLVEDAQTGKAEVQRLADRISGIFVPIVIVIAIAALGGWLGAGFPVSAAFTAAVAVLVIACPCALGLATPTALLVGTGRGAQMGILIKGPEVLESTRKIDTVVLDKTGTVTTGKMTLVEVLAEGDTDRAKLLRLAGALEDASEHPIAQAIAKGATQQVGSLPTPEDFANIEGKGVQGIVDGHAVLVGRESLLAEWSQSLSDELREKKSAAEAEGKTVVAVGWDGQARGILIVADTVKPQSAEAIAQLQAIGLTPILLTGDNTAGARRIAAEVGIDEVFAEVLPQEKVDLVTKLQREGRTVAMIGDGVNDAPALAQADLGLAMGTGADVAIEASDITLVRGDLRSAVDAIRLSRKTLGTIKTNLFWAFAYNVAAIPVAALGMLNPMLAGAAMALSSVFVVGNSLRLRGFKSIAKP</sequence>
<dbReference type="GO" id="GO:0043682">
    <property type="term" value="F:P-type divalent copper transporter activity"/>
    <property type="evidence" value="ECO:0007669"/>
    <property type="project" value="TreeGrafter"/>
</dbReference>
<protein>
    <recommendedName>
        <fullName evidence="11">Cation-transporting P-type ATPase B</fullName>
    </recommendedName>
</protein>
<dbReference type="Gene3D" id="3.40.1110.10">
    <property type="entry name" value="Calcium-transporting ATPase, cytoplasmic domain N"/>
    <property type="match status" value="1"/>
</dbReference>
<dbReference type="CDD" id="cd02094">
    <property type="entry name" value="P-type_ATPase_Cu-like"/>
    <property type="match status" value="1"/>
</dbReference>
<dbReference type="SFLD" id="SFLDG00002">
    <property type="entry name" value="C1.7:_P-type_atpase_like"/>
    <property type="match status" value="1"/>
</dbReference>
<dbReference type="PANTHER" id="PTHR43520:SF8">
    <property type="entry name" value="P-TYPE CU(+) TRANSPORTER"/>
    <property type="match status" value="1"/>
</dbReference>
<dbReference type="Proteomes" id="UP000501387">
    <property type="component" value="Chromosome"/>
</dbReference>
<keyword evidence="12" id="KW-1003">Cell membrane</keyword>
<dbReference type="PROSITE" id="PS01047">
    <property type="entry name" value="HMA_1"/>
    <property type="match status" value="1"/>
</dbReference>
<feature type="transmembrane region" description="Helical" evidence="12">
    <location>
        <begin position="728"/>
        <end position="746"/>
    </location>
</feature>
<dbReference type="PROSITE" id="PS00154">
    <property type="entry name" value="ATPASE_E1_E2"/>
    <property type="match status" value="1"/>
</dbReference>
<keyword evidence="6 12" id="KW-0067">ATP-binding</keyword>
<gene>
    <name evidence="14" type="ORF">G7067_02930</name>
</gene>
<dbReference type="InterPro" id="IPR018303">
    <property type="entry name" value="ATPase_P-typ_P_site"/>
</dbReference>
<dbReference type="InterPro" id="IPR001757">
    <property type="entry name" value="P_typ_ATPase"/>
</dbReference>
<evidence type="ECO:0000256" key="3">
    <source>
        <dbReference type="ARBA" id="ARBA00022692"/>
    </source>
</evidence>
<dbReference type="RefSeq" id="WP_166321856.1">
    <property type="nucleotide sequence ID" value="NZ_CP049934.1"/>
</dbReference>
<dbReference type="InterPro" id="IPR023298">
    <property type="entry name" value="ATPase_P-typ_TM_dom_sf"/>
</dbReference>
<dbReference type="GO" id="GO:0005524">
    <property type="term" value="F:ATP binding"/>
    <property type="evidence" value="ECO:0007669"/>
    <property type="project" value="UniProtKB-UniRule"/>
</dbReference>
<evidence type="ECO:0000256" key="6">
    <source>
        <dbReference type="ARBA" id="ARBA00022840"/>
    </source>
</evidence>
<dbReference type="SFLD" id="SFLDF00027">
    <property type="entry name" value="p-type_atpase"/>
    <property type="match status" value="1"/>
</dbReference>
<dbReference type="SUPFAM" id="SSF81665">
    <property type="entry name" value="Calcium ATPase, transmembrane domain M"/>
    <property type="match status" value="1"/>
</dbReference>
<dbReference type="PANTHER" id="PTHR43520">
    <property type="entry name" value="ATP7, ISOFORM B"/>
    <property type="match status" value="1"/>
</dbReference>
<evidence type="ECO:0000256" key="1">
    <source>
        <dbReference type="ARBA" id="ARBA00004651"/>
    </source>
</evidence>
<comment type="similarity">
    <text evidence="2 12">Belongs to the cation transport ATPase (P-type) (TC 3.A.3) family. Type IB subfamily.</text>
</comment>
<comment type="catalytic activity">
    <reaction evidence="10">
        <text>ATP + H2O = ADP + phosphate + H(+)</text>
        <dbReference type="Rhea" id="RHEA:13065"/>
        <dbReference type="ChEBI" id="CHEBI:15377"/>
        <dbReference type="ChEBI" id="CHEBI:15378"/>
        <dbReference type="ChEBI" id="CHEBI:30616"/>
        <dbReference type="ChEBI" id="CHEBI:43474"/>
        <dbReference type="ChEBI" id="CHEBI:456216"/>
    </reaction>
</comment>
<feature type="domain" description="HMA" evidence="13">
    <location>
        <begin position="11"/>
        <end position="75"/>
    </location>
</feature>
<dbReference type="InterPro" id="IPR027256">
    <property type="entry name" value="P-typ_ATPase_IB"/>
</dbReference>
<dbReference type="GO" id="GO:0005886">
    <property type="term" value="C:plasma membrane"/>
    <property type="evidence" value="ECO:0007669"/>
    <property type="project" value="UniProtKB-SubCell"/>
</dbReference>
<dbReference type="InterPro" id="IPR023214">
    <property type="entry name" value="HAD_sf"/>
</dbReference>
<dbReference type="GO" id="GO:0016887">
    <property type="term" value="F:ATP hydrolysis activity"/>
    <property type="evidence" value="ECO:0007669"/>
    <property type="project" value="InterPro"/>
</dbReference>
<evidence type="ECO:0000256" key="2">
    <source>
        <dbReference type="ARBA" id="ARBA00006024"/>
    </source>
</evidence>
<evidence type="ECO:0000256" key="9">
    <source>
        <dbReference type="ARBA" id="ARBA00023136"/>
    </source>
</evidence>
<keyword evidence="9 12" id="KW-0472">Membrane</keyword>
<dbReference type="Gene3D" id="2.70.150.10">
    <property type="entry name" value="Calcium-transporting ATPase, cytoplasmic transduction domain A"/>
    <property type="match status" value="1"/>
</dbReference>
<evidence type="ECO:0000256" key="10">
    <source>
        <dbReference type="ARBA" id="ARBA00049360"/>
    </source>
</evidence>
<evidence type="ECO:0000256" key="5">
    <source>
        <dbReference type="ARBA" id="ARBA00022741"/>
    </source>
</evidence>
<name>A0A6G8FGX5_9MICO</name>
<dbReference type="Gene3D" id="3.30.70.100">
    <property type="match status" value="1"/>
</dbReference>
<dbReference type="InterPro" id="IPR023299">
    <property type="entry name" value="ATPase_P-typ_cyto_dom_N"/>
</dbReference>
<dbReference type="KEGG" id="lins:G7067_02930"/>
<dbReference type="Gene3D" id="3.40.50.1000">
    <property type="entry name" value="HAD superfamily/HAD-like"/>
    <property type="match status" value="1"/>
</dbReference>
<evidence type="ECO:0000256" key="11">
    <source>
        <dbReference type="ARBA" id="ARBA00074171"/>
    </source>
</evidence>
<dbReference type="Pfam" id="PF00702">
    <property type="entry name" value="Hydrolase"/>
    <property type="match status" value="1"/>
</dbReference>
<feature type="transmembrane region" description="Helical" evidence="12">
    <location>
        <begin position="363"/>
        <end position="385"/>
    </location>
</feature>
<evidence type="ECO:0000259" key="13">
    <source>
        <dbReference type="PROSITE" id="PS50846"/>
    </source>
</evidence>
<keyword evidence="4 12" id="KW-0479">Metal-binding</keyword>
<feature type="transmembrane region" description="Helical" evidence="12">
    <location>
        <begin position="705"/>
        <end position="722"/>
    </location>
</feature>
<dbReference type="AlphaFoldDB" id="A0A6G8FGX5"/>
<dbReference type="Pfam" id="PF00403">
    <property type="entry name" value="HMA"/>
    <property type="match status" value="1"/>
</dbReference>
<accession>A0A6G8FGX5</accession>
<evidence type="ECO:0000313" key="15">
    <source>
        <dbReference type="Proteomes" id="UP000501387"/>
    </source>
</evidence>
<keyword evidence="3 12" id="KW-0812">Transmembrane</keyword>
<dbReference type="InterPro" id="IPR036412">
    <property type="entry name" value="HAD-like_sf"/>
</dbReference>
<dbReference type="PRINTS" id="PR00120">
    <property type="entry name" value="HATPASE"/>
</dbReference>
<dbReference type="NCBIfam" id="TIGR01525">
    <property type="entry name" value="ATPase-IB_hvy"/>
    <property type="match status" value="1"/>
</dbReference>
<dbReference type="SUPFAM" id="SSF81653">
    <property type="entry name" value="Calcium ATPase, transduction domain A"/>
    <property type="match status" value="1"/>
</dbReference>
<dbReference type="SUPFAM" id="SSF56784">
    <property type="entry name" value="HAD-like"/>
    <property type="match status" value="1"/>
</dbReference>
<feature type="transmembrane region" description="Helical" evidence="12">
    <location>
        <begin position="130"/>
        <end position="148"/>
    </location>
</feature>
<feature type="transmembrane region" description="Helical" evidence="12">
    <location>
        <begin position="107"/>
        <end position="124"/>
    </location>
</feature>
<dbReference type="FunFam" id="2.70.150.10:FF:000002">
    <property type="entry name" value="Copper-transporting ATPase 1, putative"/>
    <property type="match status" value="1"/>
</dbReference>
<keyword evidence="15" id="KW-1185">Reference proteome</keyword>
<dbReference type="PRINTS" id="PR00119">
    <property type="entry name" value="CATATPASE"/>
</dbReference>
<dbReference type="GO" id="GO:0055070">
    <property type="term" value="P:copper ion homeostasis"/>
    <property type="evidence" value="ECO:0007669"/>
    <property type="project" value="TreeGrafter"/>
</dbReference>
<dbReference type="InterPro" id="IPR044492">
    <property type="entry name" value="P_typ_ATPase_HD_dom"/>
</dbReference>
<dbReference type="PROSITE" id="PS50846">
    <property type="entry name" value="HMA_2"/>
    <property type="match status" value="1"/>
</dbReference>
<dbReference type="Pfam" id="PF00122">
    <property type="entry name" value="E1-E2_ATPase"/>
    <property type="match status" value="1"/>
</dbReference>
<dbReference type="PROSITE" id="PS01229">
    <property type="entry name" value="COF_2"/>
    <property type="match status" value="1"/>
</dbReference>
<dbReference type="InterPro" id="IPR017969">
    <property type="entry name" value="Heavy-metal-associated_CS"/>
</dbReference>
<keyword evidence="7" id="KW-1278">Translocase</keyword>
<evidence type="ECO:0000256" key="12">
    <source>
        <dbReference type="RuleBase" id="RU362081"/>
    </source>
</evidence>
<feature type="transmembrane region" description="Helical" evidence="12">
    <location>
        <begin position="168"/>
        <end position="189"/>
    </location>
</feature>
<dbReference type="InterPro" id="IPR059000">
    <property type="entry name" value="ATPase_P-type_domA"/>
</dbReference>
<dbReference type="CDD" id="cd00371">
    <property type="entry name" value="HMA"/>
    <property type="match status" value="1"/>
</dbReference>
<dbReference type="NCBIfam" id="TIGR01511">
    <property type="entry name" value="ATPase-IB1_Cu"/>
    <property type="match status" value="1"/>
</dbReference>
<evidence type="ECO:0000256" key="4">
    <source>
        <dbReference type="ARBA" id="ARBA00022723"/>
    </source>
</evidence>
<dbReference type="InterPro" id="IPR006121">
    <property type="entry name" value="HMA_dom"/>
</dbReference>
<proteinExistence type="inferred from homology"/>
<comment type="subcellular location">
    <subcellularLocation>
        <location evidence="1">Cell membrane</location>
        <topology evidence="1">Multi-pass membrane protein</topology>
    </subcellularLocation>
</comment>
<dbReference type="InterPro" id="IPR008250">
    <property type="entry name" value="ATPase_P-typ_transduc_dom_A_sf"/>
</dbReference>
<keyword evidence="8 12" id="KW-1133">Transmembrane helix</keyword>
<dbReference type="EMBL" id="CP049934">
    <property type="protein sequence ID" value="QIM15605.1"/>
    <property type="molecule type" value="Genomic_DNA"/>
</dbReference>
<dbReference type="SUPFAM" id="SSF55008">
    <property type="entry name" value="HMA, heavy metal-associated domain"/>
    <property type="match status" value="1"/>
</dbReference>
<evidence type="ECO:0000256" key="7">
    <source>
        <dbReference type="ARBA" id="ARBA00022967"/>
    </source>
</evidence>
<evidence type="ECO:0000313" key="14">
    <source>
        <dbReference type="EMBL" id="QIM15605.1"/>
    </source>
</evidence>
<dbReference type="GO" id="GO:0005507">
    <property type="term" value="F:copper ion binding"/>
    <property type="evidence" value="ECO:0007669"/>
    <property type="project" value="TreeGrafter"/>
</dbReference>
<organism evidence="14 15">
    <name type="scientific">Leucobacter insecticola</name>
    <dbReference type="NCBI Taxonomy" id="2714934"/>
    <lineage>
        <taxon>Bacteria</taxon>
        <taxon>Bacillati</taxon>
        <taxon>Actinomycetota</taxon>
        <taxon>Actinomycetes</taxon>
        <taxon>Micrococcales</taxon>
        <taxon>Microbacteriaceae</taxon>
        <taxon>Leucobacter</taxon>
    </lineage>
</organism>
<dbReference type="NCBIfam" id="TIGR01494">
    <property type="entry name" value="ATPase_P-type"/>
    <property type="match status" value="1"/>
</dbReference>
<dbReference type="SFLD" id="SFLDS00003">
    <property type="entry name" value="Haloacid_Dehalogenase"/>
    <property type="match status" value="1"/>
</dbReference>
<dbReference type="InterPro" id="IPR036163">
    <property type="entry name" value="HMA_dom_sf"/>
</dbReference>
<feature type="transmembrane region" description="Helical" evidence="12">
    <location>
        <begin position="209"/>
        <end position="229"/>
    </location>
</feature>
<keyword evidence="5 12" id="KW-0547">Nucleotide-binding</keyword>
<reference evidence="14 15" key="1">
    <citation type="submission" date="2020-03" db="EMBL/GenBank/DDBJ databases">
        <title>Leucobacter sp. nov., isolated from beetles.</title>
        <authorList>
            <person name="Hyun D.-W."/>
            <person name="Bae J.-W."/>
        </authorList>
    </citation>
    <scope>NUCLEOTIDE SEQUENCE [LARGE SCALE GENOMIC DNA]</scope>
    <source>
        <strain evidence="14 15">HDW9B</strain>
    </source>
</reference>
<evidence type="ECO:0000256" key="8">
    <source>
        <dbReference type="ARBA" id="ARBA00022989"/>
    </source>
</evidence>
<dbReference type="FunFam" id="3.30.70.100:FF:000005">
    <property type="entry name" value="Copper-exporting P-type ATPase A"/>
    <property type="match status" value="1"/>
</dbReference>